<reference evidence="2" key="1">
    <citation type="submission" date="2023-03" db="EMBL/GenBank/DDBJ databases">
        <title>Electrophorus voltai genome.</title>
        <authorList>
            <person name="Bian C."/>
        </authorList>
    </citation>
    <scope>NUCLEOTIDE SEQUENCE</scope>
    <source>
        <strain evidence="2">CB-2022</strain>
        <tissue evidence="2">Muscle</tissue>
    </source>
</reference>
<dbReference type="AlphaFoldDB" id="A0AAD9DTE1"/>
<gene>
    <name evidence="2" type="ORF">P4O66_001356</name>
</gene>
<feature type="compositionally biased region" description="Basic residues" evidence="1">
    <location>
        <begin position="17"/>
        <end position="32"/>
    </location>
</feature>
<protein>
    <submittedName>
        <fullName evidence="2">Uncharacterized protein</fullName>
    </submittedName>
</protein>
<evidence type="ECO:0000313" key="2">
    <source>
        <dbReference type="EMBL" id="KAK1794640.1"/>
    </source>
</evidence>
<feature type="region of interest" description="Disordered" evidence="1">
    <location>
        <begin position="121"/>
        <end position="151"/>
    </location>
</feature>
<evidence type="ECO:0000313" key="3">
    <source>
        <dbReference type="Proteomes" id="UP001239994"/>
    </source>
</evidence>
<feature type="compositionally biased region" description="Basic and acidic residues" evidence="1">
    <location>
        <begin position="121"/>
        <end position="148"/>
    </location>
</feature>
<sequence length="168" mass="19241">MCAIFQDLSRNIDRSRMPGKKNKKEKGKKARNRSSPLLTRNPSIFLGTFDTATTGESAPGKFFWGGPGCSSGEDSAESYRPLMDYESWYKGDHYPGLDSARSYYPYRGYQESYREYEWSEGHRDASPRLEDTDVSFRSDSEVHQEKNPAMEVEEVSLGDGYRLDGFRE</sequence>
<name>A0AAD9DTE1_9TELE</name>
<proteinExistence type="predicted"/>
<organism evidence="2 3">
    <name type="scientific">Electrophorus voltai</name>
    <dbReference type="NCBI Taxonomy" id="2609070"/>
    <lineage>
        <taxon>Eukaryota</taxon>
        <taxon>Metazoa</taxon>
        <taxon>Chordata</taxon>
        <taxon>Craniata</taxon>
        <taxon>Vertebrata</taxon>
        <taxon>Euteleostomi</taxon>
        <taxon>Actinopterygii</taxon>
        <taxon>Neopterygii</taxon>
        <taxon>Teleostei</taxon>
        <taxon>Ostariophysi</taxon>
        <taxon>Gymnotiformes</taxon>
        <taxon>Gymnotoidei</taxon>
        <taxon>Gymnotidae</taxon>
        <taxon>Electrophorus</taxon>
    </lineage>
</organism>
<accession>A0AAD9DTE1</accession>
<keyword evidence="3" id="KW-1185">Reference proteome</keyword>
<dbReference type="EMBL" id="JAROKS010000016">
    <property type="protein sequence ID" value="KAK1794640.1"/>
    <property type="molecule type" value="Genomic_DNA"/>
</dbReference>
<evidence type="ECO:0000256" key="1">
    <source>
        <dbReference type="SAM" id="MobiDB-lite"/>
    </source>
</evidence>
<dbReference type="Proteomes" id="UP001239994">
    <property type="component" value="Unassembled WGS sequence"/>
</dbReference>
<feature type="region of interest" description="Disordered" evidence="1">
    <location>
        <begin position="1"/>
        <end position="41"/>
    </location>
</feature>
<comment type="caution">
    <text evidence="2">The sequence shown here is derived from an EMBL/GenBank/DDBJ whole genome shotgun (WGS) entry which is preliminary data.</text>
</comment>